<reference evidence="1" key="1">
    <citation type="submission" date="2017-09" db="EMBL/GenBank/DDBJ databases">
        <title>Complete Genome Sequence of ansamitocin-producing Bacterium Actinosynnema pretiosum X47.</title>
        <authorList>
            <person name="Cao G."/>
            <person name="Zong G."/>
            <person name="Zhong C."/>
            <person name="Fu J."/>
        </authorList>
    </citation>
    <scope>NUCLEOTIDE SEQUENCE [LARGE SCALE GENOMIC DNA]</scope>
    <source>
        <strain evidence="1">X47</strain>
    </source>
</reference>
<dbReference type="InterPro" id="IPR011748">
    <property type="entry name" value="Unchr_phage_tail-like"/>
</dbReference>
<gene>
    <name evidence="1" type="ORF">CNX65_26795</name>
</gene>
<dbReference type="Proteomes" id="UP000218505">
    <property type="component" value="Chromosome"/>
</dbReference>
<organism evidence="1 2">
    <name type="scientific">Actinosynnema pretiosum</name>
    <dbReference type="NCBI Taxonomy" id="42197"/>
    <lineage>
        <taxon>Bacteria</taxon>
        <taxon>Bacillati</taxon>
        <taxon>Actinomycetota</taxon>
        <taxon>Actinomycetes</taxon>
        <taxon>Pseudonocardiales</taxon>
        <taxon>Pseudonocardiaceae</taxon>
        <taxon>Actinosynnema</taxon>
    </lineage>
</organism>
<keyword evidence="2" id="KW-1185">Reference proteome</keyword>
<dbReference type="RefSeq" id="WP_096496232.1">
    <property type="nucleotide sequence ID" value="NZ_CP023445.1"/>
</dbReference>
<evidence type="ECO:0000313" key="1">
    <source>
        <dbReference type="EMBL" id="ATE56438.1"/>
    </source>
</evidence>
<proteinExistence type="predicted"/>
<dbReference type="AlphaFoldDB" id="A0A290ZBP7"/>
<dbReference type="NCBIfam" id="TIGR02242">
    <property type="entry name" value="tail_TIGR02242"/>
    <property type="match status" value="1"/>
</dbReference>
<dbReference type="KEGG" id="apre:CNX65_26795"/>
<accession>A0A290ZBP7</accession>
<dbReference type="EMBL" id="CP023445">
    <property type="protein sequence ID" value="ATE56438.1"/>
    <property type="molecule type" value="Genomic_DNA"/>
</dbReference>
<dbReference type="Pfam" id="PF09684">
    <property type="entry name" value="Tail_P2_I"/>
    <property type="match status" value="1"/>
</dbReference>
<protein>
    <submittedName>
        <fullName evidence="1">Phage tail protein</fullName>
    </submittedName>
</protein>
<evidence type="ECO:0000313" key="2">
    <source>
        <dbReference type="Proteomes" id="UP000218505"/>
    </source>
</evidence>
<name>A0A290ZBP7_9PSEU</name>
<sequence>MRLGALTLPSPHPLGERLPAVYTEDGFTQRFTEALDEVLAPVFTALDGFAAHLDPRTAPEDFLELLAHWVALDVGEGWTPAQRRDLVASAVRLHRWRGTRRGLVEHVRLLSGGEVEVVDSGACTSTDQPGQPLPETGPPSVRVVVRVADPESVDRTRLASAVAGAVPAHVAVEVEVVGQ</sequence>
<dbReference type="InterPro" id="IPR006521">
    <property type="entry name" value="Tail_protein_I"/>
</dbReference>